<protein>
    <submittedName>
        <fullName evidence="2">Uncharacterized protein</fullName>
    </submittedName>
</protein>
<gene>
    <name evidence="2" type="ORF">SAMN04488509_10579</name>
</gene>
<keyword evidence="3" id="KW-1185">Reference proteome</keyword>
<keyword evidence="1" id="KW-0472">Membrane</keyword>
<evidence type="ECO:0000313" key="2">
    <source>
        <dbReference type="EMBL" id="SDD67129.1"/>
    </source>
</evidence>
<dbReference type="Proteomes" id="UP000199603">
    <property type="component" value="Unassembled WGS sequence"/>
</dbReference>
<evidence type="ECO:0000313" key="3">
    <source>
        <dbReference type="Proteomes" id="UP000199603"/>
    </source>
</evidence>
<proteinExistence type="predicted"/>
<organism evidence="2 3">
    <name type="scientific">Aquimonas voraii</name>
    <dbReference type="NCBI Taxonomy" id="265719"/>
    <lineage>
        <taxon>Bacteria</taxon>
        <taxon>Pseudomonadati</taxon>
        <taxon>Pseudomonadota</taxon>
        <taxon>Gammaproteobacteria</taxon>
        <taxon>Lysobacterales</taxon>
        <taxon>Lysobacteraceae</taxon>
        <taxon>Aquimonas</taxon>
    </lineage>
</organism>
<keyword evidence="1" id="KW-1133">Transmembrane helix</keyword>
<accession>A0A1G6WMW7</accession>
<name>A0A1G6WMW7_9GAMM</name>
<feature type="transmembrane region" description="Helical" evidence="1">
    <location>
        <begin position="12"/>
        <end position="28"/>
    </location>
</feature>
<feature type="transmembrane region" description="Helical" evidence="1">
    <location>
        <begin position="34"/>
        <end position="53"/>
    </location>
</feature>
<reference evidence="2 3" key="1">
    <citation type="submission" date="2016-10" db="EMBL/GenBank/DDBJ databases">
        <authorList>
            <person name="de Groot N.N."/>
        </authorList>
    </citation>
    <scope>NUCLEOTIDE SEQUENCE [LARGE SCALE GENOMIC DNA]</scope>
    <source>
        <strain evidence="2 3">DSM 16957</strain>
    </source>
</reference>
<dbReference type="EMBL" id="FNAG01000005">
    <property type="protein sequence ID" value="SDD67129.1"/>
    <property type="molecule type" value="Genomic_DNA"/>
</dbReference>
<dbReference type="STRING" id="265719.SAMN04488509_10579"/>
<dbReference type="AlphaFoldDB" id="A0A1G6WMW7"/>
<sequence length="61" mass="6749">MRPGADTVMKRRWITTLIAIAALAAYGFGFEHSAWGLVAAGAALELWFWLRLLPAEPHQPT</sequence>
<keyword evidence="1" id="KW-0812">Transmembrane</keyword>
<evidence type="ECO:0000256" key="1">
    <source>
        <dbReference type="SAM" id="Phobius"/>
    </source>
</evidence>